<organism evidence="1">
    <name type="scientific">viral metagenome</name>
    <dbReference type="NCBI Taxonomy" id="1070528"/>
    <lineage>
        <taxon>unclassified sequences</taxon>
        <taxon>metagenomes</taxon>
        <taxon>organismal metagenomes</taxon>
    </lineage>
</organism>
<accession>A0A6H1ZRJ9</accession>
<reference evidence="1" key="1">
    <citation type="submission" date="2020-03" db="EMBL/GenBank/DDBJ databases">
        <title>The deep terrestrial virosphere.</title>
        <authorList>
            <person name="Holmfeldt K."/>
            <person name="Nilsson E."/>
            <person name="Simone D."/>
            <person name="Lopez-Fernandez M."/>
            <person name="Wu X."/>
            <person name="de Brujin I."/>
            <person name="Lundin D."/>
            <person name="Andersson A."/>
            <person name="Bertilsson S."/>
            <person name="Dopson M."/>
        </authorList>
    </citation>
    <scope>NUCLEOTIDE SEQUENCE</scope>
    <source>
        <strain evidence="1">TM448A01513</strain>
    </source>
</reference>
<evidence type="ECO:0000313" key="1">
    <source>
        <dbReference type="EMBL" id="QJA49830.1"/>
    </source>
</evidence>
<protein>
    <submittedName>
        <fullName evidence="1">Uncharacterized protein</fullName>
    </submittedName>
</protein>
<sequence>MTNYKIPNIAHDPAWQPVEPFDIECFYPGAHRGSDWSDEMNRQMCENYNNLPANITWRAQSSILDPDDAPFGEIDIGHDIRKLKDRQRPSIGVIDRMKYVGGRVLATIKNMPRFVKDCYDKGVYPNVSLTIYRDGQNEFGMSGPVPRGLSLLGAEPQQLKGLRRVLDLMSEQGQDITTIPGITYADAQSGANPDTDKGYDVITFSTSMKGQEMPEEMAPEVEEMAPEETAAPDPMAEIAQLRAEFEELKALIESALSEEEEVASEEGPAEPQGEFAEFCLAKFAEIDHRTTQANRNSMIEGKISELKGKGLAVDEPKIRKYAPKITDADALMAFCEACSRKVSVAGAEKLTYSEAGSGAGKTVMDIVTEMFSEHPNDAIEHVDFYARKYNVPRETLLK</sequence>
<proteinExistence type="predicted"/>
<name>A0A6H1ZRJ9_9ZZZZ</name>
<gene>
    <name evidence="1" type="ORF">TM448A01513_0006</name>
</gene>
<dbReference type="AlphaFoldDB" id="A0A6H1ZRJ9"/>
<dbReference type="EMBL" id="MT144157">
    <property type="protein sequence ID" value="QJA49830.1"/>
    <property type="molecule type" value="Genomic_DNA"/>
</dbReference>